<gene>
    <name evidence="2" type="ORF">TEGL_18790</name>
</gene>
<evidence type="ECO:0000313" key="3">
    <source>
        <dbReference type="Proteomes" id="UP001348492"/>
    </source>
</evidence>
<evidence type="ECO:0008006" key="4">
    <source>
        <dbReference type="Google" id="ProtNLM"/>
    </source>
</evidence>
<dbReference type="EMBL" id="CP117523">
    <property type="protein sequence ID" value="WWD83469.1"/>
    <property type="molecule type" value="Genomic_DNA"/>
</dbReference>
<feature type="compositionally biased region" description="Basic and acidic residues" evidence="1">
    <location>
        <begin position="79"/>
        <end position="89"/>
    </location>
</feature>
<protein>
    <recommendedName>
        <fullName evidence="4">DNA-binding protein</fullName>
    </recommendedName>
</protein>
<feature type="region of interest" description="Disordered" evidence="1">
    <location>
        <begin position="64"/>
        <end position="89"/>
    </location>
</feature>
<reference evidence="2 3" key="1">
    <citation type="journal article" date="2023" name="PLoS ONE">
        <title>Genome-based metabolic and phylogenomic analysis of three Terrisporobacter species.</title>
        <authorList>
            <person name="Boer T."/>
            <person name="Bengelsdorf F.R."/>
            <person name="Bomeke M."/>
            <person name="Daniel R."/>
            <person name="Poehlein A."/>
        </authorList>
    </citation>
    <scope>NUCLEOTIDE SEQUENCE [LARGE SCALE GENOMIC DNA]</scope>
    <source>
        <strain evidence="2 3">DSM 1288</strain>
    </source>
</reference>
<evidence type="ECO:0000256" key="1">
    <source>
        <dbReference type="SAM" id="MobiDB-lite"/>
    </source>
</evidence>
<evidence type="ECO:0000313" key="2">
    <source>
        <dbReference type="EMBL" id="WWD83469.1"/>
    </source>
</evidence>
<organism evidence="2 3">
    <name type="scientific">Terrisporobacter glycolicus ATCC 14880 = DSM 1288</name>
    <dbReference type="NCBI Taxonomy" id="1121315"/>
    <lineage>
        <taxon>Bacteria</taxon>
        <taxon>Bacillati</taxon>
        <taxon>Bacillota</taxon>
        <taxon>Clostridia</taxon>
        <taxon>Peptostreptococcales</taxon>
        <taxon>Peptostreptococcaceae</taxon>
        <taxon>Terrisporobacter</taxon>
    </lineage>
</organism>
<dbReference type="RefSeq" id="WP_018591106.1">
    <property type="nucleotide sequence ID" value="NZ_CP117523.1"/>
</dbReference>
<dbReference type="Proteomes" id="UP001348492">
    <property type="component" value="Chromosome"/>
</dbReference>
<accession>A0ABZ2EUM4</accession>
<name>A0ABZ2EUM4_9FIRM</name>
<sequence>MNSKDRIELFLKYQNQNMSFEDISKELEIKPSTLRRNLNKNGYKSEKGIYVKYIDESQLSFDNVKNTKKSPKSKQMTNDMKEKNKTNEKPKIKETIKTKEKVNKKKSTIPKKDKKINIYQDDIDKLCEVYDWYIEVKDNKIFKPKRVSNKKDIILDIEEVSDVKSANIRVDKQTWEDFERLCSNSSYNKKEILTQALKDFMKAYKNLL</sequence>
<proteinExistence type="predicted"/>
<keyword evidence="3" id="KW-1185">Reference proteome</keyword>